<evidence type="ECO:0000256" key="18">
    <source>
        <dbReference type="ARBA" id="ARBA00023221"/>
    </source>
</evidence>
<dbReference type="InterPro" id="IPR001171">
    <property type="entry name" value="ERG24_DHCR-like"/>
</dbReference>
<dbReference type="Gene3D" id="2.30.30.100">
    <property type="match status" value="1"/>
</dbReference>
<evidence type="ECO:0000256" key="6">
    <source>
        <dbReference type="ARBA" id="ARBA00022490"/>
    </source>
</evidence>
<dbReference type="PROSITE" id="PS01018">
    <property type="entry name" value="STEROL_REDUCT_2"/>
    <property type="match status" value="1"/>
</dbReference>
<feature type="transmembrane region" description="Helical" evidence="21">
    <location>
        <begin position="319"/>
        <end position="338"/>
    </location>
</feature>
<comment type="caution">
    <text evidence="23">The sequence shown here is derived from an EMBL/GenBank/DDBJ whole genome shotgun (WGS) entry which is preliminary data.</text>
</comment>
<evidence type="ECO:0000256" key="7">
    <source>
        <dbReference type="ARBA" id="ARBA00022516"/>
    </source>
</evidence>
<keyword evidence="15 21" id="KW-0472">Membrane</keyword>
<keyword evidence="8" id="KW-0507">mRNA processing</keyword>
<keyword evidence="20" id="KW-0687">Ribonucleoprotein</keyword>
<evidence type="ECO:0000256" key="11">
    <source>
        <dbReference type="ARBA" id="ARBA00022989"/>
    </source>
</evidence>
<keyword evidence="11 21" id="KW-1133">Transmembrane helix</keyword>
<keyword evidence="16 21" id="KW-1207">Sterol metabolism</keyword>
<dbReference type="InterPro" id="IPR018083">
    <property type="entry name" value="Sterol_reductase_CS"/>
</dbReference>
<feature type="transmembrane region" description="Helical" evidence="21">
    <location>
        <begin position="154"/>
        <end position="174"/>
    </location>
</feature>
<dbReference type="InterPro" id="IPR001163">
    <property type="entry name" value="Sm_dom_euk/arc"/>
</dbReference>
<evidence type="ECO:0000256" key="5">
    <source>
        <dbReference type="ARBA" id="ARBA00008146"/>
    </source>
</evidence>
<proteinExistence type="inferred from homology"/>
<feature type="transmembrane region" description="Helical" evidence="21">
    <location>
        <begin position="120"/>
        <end position="142"/>
    </location>
</feature>
<keyword evidence="6" id="KW-0963">Cytoplasm</keyword>
<dbReference type="Pfam" id="PF01222">
    <property type="entry name" value="ERG4_ERG24"/>
    <property type="match status" value="1"/>
</dbReference>
<keyword evidence="14 21" id="KW-0443">Lipid metabolism</keyword>
<feature type="transmembrane region" description="Helical" evidence="21">
    <location>
        <begin position="250"/>
        <end position="269"/>
    </location>
</feature>
<dbReference type="CDD" id="cd01720">
    <property type="entry name" value="Sm_D2"/>
    <property type="match status" value="1"/>
</dbReference>
<evidence type="ECO:0000256" key="1">
    <source>
        <dbReference type="ARBA" id="ARBA00004123"/>
    </source>
</evidence>
<keyword evidence="10 21" id="KW-0752">Steroid biosynthesis</keyword>
<evidence type="ECO:0000256" key="14">
    <source>
        <dbReference type="ARBA" id="ARBA00023098"/>
    </source>
</evidence>
<evidence type="ECO:0000256" key="12">
    <source>
        <dbReference type="ARBA" id="ARBA00023002"/>
    </source>
</evidence>
<comment type="subcellular location">
    <subcellularLocation>
        <location evidence="3">Cytoplasm</location>
        <location evidence="3">Cytosol</location>
    </subcellularLocation>
    <subcellularLocation>
        <location evidence="2">Membrane</location>
        <topology evidence="2">Multi-pass membrane protein</topology>
    </subcellularLocation>
    <subcellularLocation>
        <location evidence="1">Nucleus</location>
    </subcellularLocation>
</comment>
<feature type="transmembrane region" description="Helical" evidence="21">
    <location>
        <begin position="289"/>
        <end position="307"/>
    </location>
</feature>
<dbReference type="PROSITE" id="PS01017">
    <property type="entry name" value="STEROL_REDUCT_1"/>
    <property type="match status" value="1"/>
</dbReference>
<dbReference type="InterPro" id="IPR010920">
    <property type="entry name" value="LSM_dom_sf"/>
</dbReference>
<comment type="similarity">
    <text evidence="5">Belongs to the snRNP core protein family.</text>
</comment>
<keyword evidence="17" id="KW-0508">mRNA splicing</keyword>
<evidence type="ECO:0000256" key="3">
    <source>
        <dbReference type="ARBA" id="ARBA00004514"/>
    </source>
</evidence>
<evidence type="ECO:0000256" key="15">
    <source>
        <dbReference type="ARBA" id="ARBA00023136"/>
    </source>
</evidence>
<dbReference type="PANTHER" id="PTHR21257">
    <property type="entry name" value="DELTA(14)-STEROL REDUCTASE"/>
    <property type="match status" value="1"/>
</dbReference>
<protein>
    <recommendedName>
        <fullName evidence="21">Delta(14)-sterol reductase</fullName>
    </recommendedName>
    <alternativeName>
        <fullName evidence="21">C-14 sterol reductase</fullName>
    </alternativeName>
    <alternativeName>
        <fullName evidence="21">Sterol C14-reductase</fullName>
    </alternativeName>
</protein>
<dbReference type="InterPro" id="IPR047575">
    <property type="entry name" value="Sm"/>
</dbReference>
<dbReference type="InterPro" id="IPR027248">
    <property type="entry name" value="Sm_D2"/>
</dbReference>
<name>A0ABR3VEZ1_HUMIN</name>
<feature type="transmembrane region" description="Helical" evidence="21">
    <location>
        <begin position="431"/>
        <end position="451"/>
    </location>
</feature>
<accession>A0ABR3VEZ1</accession>
<keyword evidence="19" id="KW-0539">Nucleus</keyword>
<evidence type="ECO:0000256" key="10">
    <source>
        <dbReference type="ARBA" id="ARBA00022955"/>
    </source>
</evidence>
<evidence type="ECO:0000256" key="20">
    <source>
        <dbReference type="ARBA" id="ARBA00023274"/>
    </source>
</evidence>
<evidence type="ECO:0000256" key="9">
    <source>
        <dbReference type="ARBA" id="ARBA00022692"/>
    </source>
</evidence>
<dbReference type="Gene3D" id="1.20.120.1630">
    <property type="match status" value="1"/>
</dbReference>
<gene>
    <name evidence="23" type="ORF">VTJ49DRAFT_720</name>
</gene>
<dbReference type="PANTHER" id="PTHR21257:SF52">
    <property type="entry name" value="DELTA(14)-STEROL REDUCTASE TM7SF2"/>
    <property type="match status" value="1"/>
</dbReference>
<evidence type="ECO:0000256" key="8">
    <source>
        <dbReference type="ARBA" id="ARBA00022664"/>
    </source>
</evidence>
<keyword evidence="18 21" id="KW-0753">Steroid metabolism</keyword>
<reference evidence="23 24" key="1">
    <citation type="journal article" date="2024" name="Commun. Biol.">
        <title>Comparative genomic analysis of thermophilic fungi reveals convergent evolutionary adaptations and gene losses.</title>
        <authorList>
            <person name="Steindorff A.S."/>
            <person name="Aguilar-Pontes M.V."/>
            <person name="Robinson A.J."/>
            <person name="Andreopoulos B."/>
            <person name="LaButti K."/>
            <person name="Kuo A."/>
            <person name="Mondo S."/>
            <person name="Riley R."/>
            <person name="Otillar R."/>
            <person name="Haridas S."/>
            <person name="Lipzen A."/>
            <person name="Grimwood J."/>
            <person name="Schmutz J."/>
            <person name="Clum A."/>
            <person name="Reid I.D."/>
            <person name="Moisan M.C."/>
            <person name="Butler G."/>
            <person name="Nguyen T.T.M."/>
            <person name="Dewar K."/>
            <person name="Conant G."/>
            <person name="Drula E."/>
            <person name="Henrissat B."/>
            <person name="Hansel C."/>
            <person name="Singer S."/>
            <person name="Hutchinson M.I."/>
            <person name="de Vries R.P."/>
            <person name="Natvig D.O."/>
            <person name="Powell A.J."/>
            <person name="Tsang A."/>
            <person name="Grigoriev I.V."/>
        </authorList>
    </citation>
    <scope>NUCLEOTIDE SEQUENCE [LARGE SCALE GENOMIC DNA]</scope>
    <source>
        <strain evidence="23 24">CBS 620.91</strain>
    </source>
</reference>
<keyword evidence="12 21" id="KW-0560">Oxidoreductase</keyword>
<evidence type="ECO:0000256" key="17">
    <source>
        <dbReference type="ARBA" id="ARBA00023187"/>
    </source>
</evidence>
<dbReference type="PROSITE" id="PS52002">
    <property type="entry name" value="SM"/>
    <property type="match status" value="1"/>
</dbReference>
<organism evidence="23 24">
    <name type="scientific">Humicola insolens</name>
    <name type="common">Soft-rot fungus</name>
    <dbReference type="NCBI Taxonomy" id="85995"/>
    <lineage>
        <taxon>Eukaryota</taxon>
        <taxon>Fungi</taxon>
        <taxon>Dikarya</taxon>
        <taxon>Ascomycota</taxon>
        <taxon>Pezizomycotina</taxon>
        <taxon>Sordariomycetes</taxon>
        <taxon>Sordariomycetidae</taxon>
        <taxon>Sordariales</taxon>
        <taxon>Chaetomiaceae</taxon>
        <taxon>Mycothermus</taxon>
    </lineage>
</organism>
<evidence type="ECO:0000313" key="24">
    <source>
        <dbReference type="Proteomes" id="UP001583172"/>
    </source>
</evidence>
<keyword evidence="13 21" id="KW-0756">Sterol biosynthesis</keyword>
<dbReference type="EMBL" id="JAZGSY010000123">
    <property type="protein sequence ID" value="KAL1840190.1"/>
    <property type="molecule type" value="Genomic_DNA"/>
</dbReference>
<evidence type="ECO:0000256" key="21">
    <source>
        <dbReference type="RuleBase" id="RU369120"/>
    </source>
</evidence>
<keyword evidence="9 21" id="KW-0812">Transmembrane</keyword>
<comment type="similarity">
    <text evidence="4 21">Belongs to the ERG4/ERG24 family.</text>
</comment>
<evidence type="ECO:0000256" key="16">
    <source>
        <dbReference type="ARBA" id="ARBA00023166"/>
    </source>
</evidence>
<sequence length="591" mass="66593">MAPKAQQQQTVTKTHDYEFFGPPGAFAISFGLPVLLYTFAFACNDISGCPAPSFLHPKSLDWDVLKREVGWPGIKGLASWEATGWTVAYYLLSALLYRFLPATEIEGTELAGGGRLKYRLNAFPSTMFMLAICAAGTFKQGADFPVWTFIADNYVQILTANILVALFLATFVYVRSFSVKPGNQDLRRLAAGGVTGNMLYDWFIGRELNPRVTLPLIGEVDIKEFMEIRPGLTGWILLNCAFVAKQYRTYGYLTDSIIFITLVQGFYVLDAQFMEPNVLTTMDITTDGFGMMLSFGDIVWVPFLYTQQTRYLAVHPQQLGPVGLAGVGALLIAAFAIFRLSNNQKNVFRTDPNHPSVAHLKYIETKAGTRLLISGWWGIARHINYLGDWLQAWPYSLPTGLAGYTILSAGEKAAEGAAKMLDGRIVVPGEARGWGTIFTYFYVVYFAVLLIHRDRRDDEKCSRKYGEDWEKYKKIVRWRIVPALLQKPRNECTEYEIAQLEAWEMSNGPLSLLQTAVRSHAQVLISIRSNRKLLARVKAFDRHCNMILENVKEMWTETPVHNGKKGRPVNKDRFISKMFLRGDSVIIVLLS</sequence>
<dbReference type="Proteomes" id="UP001583172">
    <property type="component" value="Unassembled WGS sequence"/>
</dbReference>
<evidence type="ECO:0000256" key="13">
    <source>
        <dbReference type="ARBA" id="ARBA00023011"/>
    </source>
</evidence>
<evidence type="ECO:0000256" key="4">
    <source>
        <dbReference type="ARBA" id="ARBA00005402"/>
    </source>
</evidence>
<evidence type="ECO:0000256" key="19">
    <source>
        <dbReference type="ARBA" id="ARBA00023242"/>
    </source>
</evidence>
<keyword evidence="24" id="KW-1185">Reference proteome</keyword>
<evidence type="ECO:0000313" key="23">
    <source>
        <dbReference type="EMBL" id="KAL1840190.1"/>
    </source>
</evidence>
<evidence type="ECO:0000256" key="2">
    <source>
        <dbReference type="ARBA" id="ARBA00004141"/>
    </source>
</evidence>
<dbReference type="SUPFAM" id="SSF50182">
    <property type="entry name" value="Sm-like ribonucleoproteins"/>
    <property type="match status" value="1"/>
</dbReference>
<keyword evidence="7 21" id="KW-0444">Lipid biosynthesis</keyword>
<dbReference type="SMART" id="SM00651">
    <property type="entry name" value="Sm"/>
    <property type="match status" value="1"/>
</dbReference>
<evidence type="ECO:0000259" key="22">
    <source>
        <dbReference type="PROSITE" id="PS52002"/>
    </source>
</evidence>
<feature type="transmembrane region" description="Helical" evidence="21">
    <location>
        <begin position="82"/>
        <end position="100"/>
    </location>
</feature>
<feature type="domain" description="Sm" evidence="22">
    <location>
        <begin position="510"/>
        <end position="591"/>
    </location>
</feature>
<dbReference type="Pfam" id="PF01423">
    <property type="entry name" value="LSM"/>
    <property type="match status" value="1"/>
</dbReference>